<organism evidence="4">
    <name type="scientific">Salix viminalis</name>
    <name type="common">Common osier</name>
    <name type="synonym">Basket willow</name>
    <dbReference type="NCBI Taxonomy" id="40686"/>
    <lineage>
        <taxon>Eukaryota</taxon>
        <taxon>Viridiplantae</taxon>
        <taxon>Streptophyta</taxon>
        <taxon>Embryophyta</taxon>
        <taxon>Tracheophyta</taxon>
        <taxon>Spermatophyta</taxon>
        <taxon>Magnoliopsida</taxon>
        <taxon>eudicotyledons</taxon>
        <taxon>Gunneridae</taxon>
        <taxon>Pentapetalae</taxon>
        <taxon>rosids</taxon>
        <taxon>fabids</taxon>
        <taxon>Malpighiales</taxon>
        <taxon>Salicaceae</taxon>
        <taxon>Saliceae</taxon>
        <taxon>Salix</taxon>
    </lineage>
</organism>
<dbReference type="InterPro" id="IPR013201">
    <property type="entry name" value="Prot_inhib_I29"/>
</dbReference>
<accession>A0A6N2KFL8</accession>
<reference evidence="4" key="1">
    <citation type="submission" date="2019-03" db="EMBL/GenBank/DDBJ databases">
        <authorList>
            <person name="Mank J."/>
            <person name="Almeida P."/>
        </authorList>
    </citation>
    <scope>NUCLEOTIDE SEQUENCE</scope>
    <source>
        <strain evidence="4">78183</strain>
    </source>
</reference>
<evidence type="ECO:0000256" key="1">
    <source>
        <dbReference type="SAM" id="Coils"/>
    </source>
</evidence>
<feature type="coiled-coil region" evidence="1">
    <location>
        <begin position="65"/>
        <end position="92"/>
    </location>
</feature>
<evidence type="ECO:0000256" key="2">
    <source>
        <dbReference type="SAM" id="SignalP"/>
    </source>
</evidence>
<evidence type="ECO:0000259" key="3">
    <source>
        <dbReference type="SMART" id="SM00848"/>
    </source>
</evidence>
<sequence length="114" mass="13076">MENYLCMQKPAKPQLTLFIFLLLAPLPCLSSGGLPGEYSVVSTDIHEGLSEEGLVEVFKLWKEKHQKVYRDAEEAEKRIGNFKRNLKYVIEKNGKRKSRFGADGGTDQVRRFEQ</sequence>
<evidence type="ECO:0000313" key="4">
    <source>
        <dbReference type="EMBL" id="VFU26810.1"/>
    </source>
</evidence>
<dbReference type="Gene3D" id="1.10.287.2250">
    <property type="match status" value="1"/>
</dbReference>
<feature type="chain" id="PRO_5026967652" description="Cathepsin propeptide inhibitor domain-containing protein" evidence="2">
    <location>
        <begin position="31"/>
        <end position="114"/>
    </location>
</feature>
<dbReference type="InterPro" id="IPR038765">
    <property type="entry name" value="Papain-like_cys_pep_sf"/>
</dbReference>
<keyword evidence="1" id="KW-0175">Coiled coil</keyword>
<proteinExistence type="predicted"/>
<dbReference type="EMBL" id="CAADRP010000335">
    <property type="protein sequence ID" value="VFU26810.1"/>
    <property type="molecule type" value="Genomic_DNA"/>
</dbReference>
<gene>
    <name evidence="4" type="ORF">SVIM_LOCUS75731</name>
</gene>
<protein>
    <recommendedName>
        <fullName evidence="3">Cathepsin propeptide inhibitor domain-containing protein</fullName>
    </recommendedName>
</protein>
<feature type="domain" description="Cathepsin propeptide inhibitor" evidence="3">
    <location>
        <begin position="58"/>
        <end position="100"/>
    </location>
</feature>
<keyword evidence="2" id="KW-0732">Signal</keyword>
<dbReference type="AlphaFoldDB" id="A0A6N2KFL8"/>
<dbReference type="SUPFAM" id="SSF54001">
    <property type="entry name" value="Cysteine proteinases"/>
    <property type="match status" value="1"/>
</dbReference>
<feature type="signal peptide" evidence="2">
    <location>
        <begin position="1"/>
        <end position="30"/>
    </location>
</feature>
<dbReference type="Pfam" id="PF08246">
    <property type="entry name" value="Inhibitor_I29"/>
    <property type="match status" value="1"/>
</dbReference>
<name>A0A6N2KFL8_SALVM</name>
<dbReference type="SMART" id="SM00848">
    <property type="entry name" value="Inhibitor_I29"/>
    <property type="match status" value="1"/>
</dbReference>